<dbReference type="GO" id="GO:0005886">
    <property type="term" value="C:plasma membrane"/>
    <property type="evidence" value="ECO:0007669"/>
    <property type="project" value="UniProtKB-SubCell"/>
</dbReference>
<feature type="transmembrane region" description="Helical" evidence="6">
    <location>
        <begin position="213"/>
        <end position="230"/>
    </location>
</feature>
<protein>
    <submittedName>
        <fullName evidence="8">FtsX-like permease family</fullName>
    </submittedName>
</protein>
<feature type="transmembrane region" description="Helical" evidence="6">
    <location>
        <begin position="73"/>
        <end position="102"/>
    </location>
</feature>
<dbReference type="RefSeq" id="WP_047258978.1">
    <property type="nucleotide sequence ID" value="NZ_CP011546.1"/>
</dbReference>
<keyword evidence="2" id="KW-1003">Cell membrane</keyword>
<dbReference type="Pfam" id="PF02687">
    <property type="entry name" value="FtsX"/>
    <property type="match status" value="1"/>
</dbReference>
<evidence type="ECO:0000256" key="2">
    <source>
        <dbReference type="ARBA" id="ARBA00022475"/>
    </source>
</evidence>
<sequence>MIATSTATALAVDLHRTSNKWVSNLALLAITVGTWLSATVAGGTWMFYERADKTLGLDDVGPGLDAEGLMPQVYLTLAFIACAFVIPPIIGLISQSAVLGAAGRERRLAILRLIGLSSADITRITVLETLYQTVLGLVLGTALSVAAAPAWSFVSFNDDRLGTWEMLLPWWGYPLLWVVVVILSVYSAVNGLMRVAISPLGVSRREIPASVKWWRFAVFAGLGAAFYVYFTRQGLNDLVAGGVGVTGFMFLVFFSIHLVAPWILQTVVRLLRPVPGRAVFIATRRIVADPKQAWRRVMAMAFVSLLFGYVVLMPLTPVNDSFDAQFFADVITGVVITFGIGLLLVLVSTLLTQASVVYEEAELTRALAHMGVPPSLHRRVAWLQTLIPLLIMAVSAFLFGVLIFTAMFIGEADVTPQRIEVFVGGYAAATLAVAGITLAVDPLRRELLGLRVRRND</sequence>
<evidence type="ECO:0000256" key="4">
    <source>
        <dbReference type="ARBA" id="ARBA00022989"/>
    </source>
</evidence>
<dbReference type="EMBL" id="CP011546">
    <property type="protein sequence ID" value="AKK10373.1"/>
    <property type="molecule type" value="Genomic_DNA"/>
</dbReference>
<feature type="transmembrane region" description="Helical" evidence="6">
    <location>
        <begin position="293"/>
        <end position="312"/>
    </location>
</feature>
<feature type="transmembrane region" description="Helical" evidence="6">
    <location>
        <begin position="242"/>
        <end position="264"/>
    </location>
</feature>
<dbReference type="OrthoDB" id="5118998at2"/>
<evidence type="ECO:0000256" key="3">
    <source>
        <dbReference type="ARBA" id="ARBA00022692"/>
    </source>
</evidence>
<feature type="transmembrane region" description="Helical" evidence="6">
    <location>
        <begin position="25"/>
        <end position="48"/>
    </location>
</feature>
<name>A0A0G3HEH4_9CORY</name>
<comment type="subcellular location">
    <subcellularLocation>
        <location evidence="1">Cell membrane</location>
        <topology evidence="1">Multi-pass membrane protein</topology>
    </subcellularLocation>
</comment>
<keyword evidence="3 6" id="KW-0812">Transmembrane</keyword>
<feature type="domain" description="ABC3 transporter permease C-terminal" evidence="7">
    <location>
        <begin position="89"/>
        <end position="188"/>
    </location>
</feature>
<evidence type="ECO:0000313" key="9">
    <source>
        <dbReference type="Proteomes" id="UP000035548"/>
    </source>
</evidence>
<evidence type="ECO:0000256" key="5">
    <source>
        <dbReference type="ARBA" id="ARBA00023136"/>
    </source>
</evidence>
<feature type="transmembrane region" description="Helical" evidence="6">
    <location>
        <begin position="386"/>
        <end position="409"/>
    </location>
</feature>
<evidence type="ECO:0000256" key="1">
    <source>
        <dbReference type="ARBA" id="ARBA00004651"/>
    </source>
</evidence>
<evidence type="ECO:0000256" key="6">
    <source>
        <dbReference type="SAM" id="Phobius"/>
    </source>
</evidence>
<gene>
    <name evidence="8" type="ORF">CUTER_01785</name>
</gene>
<dbReference type="KEGG" id="cut:CUTER_01785"/>
<reference evidence="9" key="2">
    <citation type="submission" date="2015-05" db="EMBL/GenBank/DDBJ databases">
        <title>Complete genome sequence of Corynebacterium uterequi DSM 45634, isolated from the uterus of a maiden mare.</title>
        <authorList>
            <person name="Ruckert C."/>
            <person name="Albersmeier A."/>
            <person name="Winkler A."/>
            <person name="Tauch A."/>
        </authorList>
    </citation>
    <scope>NUCLEOTIDE SEQUENCE [LARGE SCALE GENOMIC DNA]</scope>
    <source>
        <strain evidence="9">DSM 45634</strain>
    </source>
</reference>
<organism evidence="8 9">
    <name type="scientific">Corynebacterium uterequi</name>
    <dbReference type="NCBI Taxonomy" id="1072256"/>
    <lineage>
        <taxon>Bacteria</taxon>
        <taxon>Bacillati</taxon>
        <taxon>Actinomycetota</taxon>
        <taxon>Actinomycetes</taxon>
        <taxon>Mycobacteriales</taxon>
        <taxon>Corynebacteriaceae</taxon>
        <taxon>Corynebacterium</taxon>
    </lineage>
</organism>
<dbReference type="STRING" id="1072256.CUTER_01785"/>
<proteinExistence type="predicted"/>
<keyword evidence="5 6" id="KW-0472">Membrane</keyword>
<feature type="transmembrane region" description="Helical" evidence="6">
    <location>
        <begin position="324"/>
        <end position="347"/>
    </location>
</feature>
<evidence type="ECO:0000259" key="7">
    <source>
        <dbReference type="Pfam" id="PF02687"/>
    </source>
</evidence>
<feature type="transmembrane region" description="Helical" evidence="6">
    <location>
        <begin position="421"/>
        <end position="443"/>
    </location>
</feature>
<reference evidence="8 9" key="1">
    <citation type="journal article" date="2015" name="Genome Announc.">
        <title>Virulence Factor Genes Detected in the Complete Genome Sequence of Corynebacterium uterequi DSM 45634, Isolated from the Uterus of a Maiden Mare.</title>
        <authorList>
            <person name="Ruckert C."/>
            <person name="Kriete M."/>
            <person name="Jaenicke S."/>
            <person name="Winkler A."/>
            <person name="Tauch A."/>
        </authorList>
    </citation>
    <scope>NUCLEOTIDE SEQUENCE [LARGE SCALE GENOMIC DNA]</scope>
    <source>
        <strain evidence="8 9">DSM 45634</strain>
    </source>
</reference>
<keyword evidence="9" id="KW-1185">Reference proteome</keyword>
<accession>A0A0G3HEH4</accession>
<dbReference type="PATRIC" id="fig|1072256.5.peg.346"/>
<feature type="transmembrane region" description="Helical" evidence="6">
    <location>
        <begin position="171"/>
        <end position="192"/>
    </location>
</feature>
<feature type="transmembrane region" description="Helical" evidence="6">
    <location>
        <begin position="130"/>
        <end position="151"/>
    </location>
</feature>
<evidence type="ECO:0000313" key="8">
    <source>
        <dbReference type="EMBL" id="AKK10373.1"/>
    </source>
</evidence>
<keyword evidence="4 6" id="KW-1133">Transmembrane helix</keyword>
<dbReference type="InterPro" id="IPR003838">
    <property type="entry name" value="ABC3_permease_C"/>
</dbReference>
<dbReference type="AlphaFoldDB" id="A0A0G3HEH4"/>
<dbReference type="Proteomes" id="UP000035548">
    <property type="component" value="Chromosome"/>
</dbReference>